<dbReference type="GeneID" id="78508067"/>
<reference evidence="1 2" key="1">
    <citation type="submission" date="2017-06" db="EMBL/GenBank/DDBJ databases">
        <authorList>
            <consortium name="Pathogen Informatics"/>
        </authorList>
    </citation>
    <scope>NUCLEOTIDE SEQUENCE [LARGE SCALE GENOMIC DNA]</scope>
    <source>
        <strain evidence="1 2">NCTC10570</strain>
    </source>
</reference>
<dbReference type="EMBL" id="LT906446">
    <property type="protein sequence ID" value="SNV05038.1"/>
    <property type="molecule type" value="Genomic_DNA"/>
</dbReference>
<protein>
    <submittedName>
        <fullName evidence="1">Predicted ATPase (AAA+ superfamily)</fullName>
    </submittedName>
</protein>
<dbReference type="AlphaFoldDB" id="A0A239U6H5"/>
<evidence type="ECO:0000313" key="2">
    <source>
        <dbReference type="Proteomes" id="UP000215383"/>
    </source>
</evidence>
<organism evidence="1 2">
    <name type="scientific">Megamonas hypermegale</name>
    <dbReference type="NCBI Taxonomy" id="158847"/>
    <lineage>
        <taxon>Bacteria</taxon>
        <taxon>Bacillati</taxon>
        <taxon>Bacillota</taxon>
        <taxon>Negativicutes</taxon>
        <taxon>Selenomonadales</taxon>
        <taxon>Selenomonadaceae</taxon>
        <taxon>Megamonas</taxon>
    </lineage>
</organism>
<evidence type="ECO:0000313" key="1">
    <source>
        <dbReference type="EMBL" id="SNV05038.1"/>
    </source>
</evidence>
<dbReference type="InterPro" id="IPR027417">
    <property type="entry name" value="P-loop_NTPase"/>
</dbReference>
<dbReference type="RefSeq" id="WP_027890013.1">
    <property type="nucleotide sequence ID" value="NZ_LT906446.1"/>
</dbReference>
<dbReference type="PANTHER" id="PTHR42935:SF1">
    <property type="entry name" value="SLR0930 PROTEIN"/>
    <property type="match status" value="1"/>
</dbReference>
<dbReference type="eggNOG" id="COG2607">
    <property type="taxonomic scope" value="Bacteria"/>
</dbReference>
<dbReference type="Proteomes" id="UP000215383">
    <property type="component" value="Chromosome 1"/>
</dbReference>
<dbReference type="SUPFAM" id="SSF52540">
    <property type="entry name" value="P-loop containing nucleoside triphosphate hydrolases"/>
    <property type="match status" value="1"/>
</dbReference>
<dbReference type="Pfam" id="PF05673">
    <property type="entry name" value="DUF815"/>
    <property type="match status" value="1"/>
</dbReference>
<proteinExistence type="predicted"/>
<dbReference type="Gene3D" id="3.40.50.300">
    <property type="entry name" value="P-loop containing nucleotide triphosphate hydrolases"/>
    <property type="match status" value="1"/>
</dbReference>
<dbReference type="PANTHER" id="PTHR42935">
    <property type="entry name" value="SLR0930 PROTEIN"/>
    <property type="match status" value="1"/>
</dbReference>
<keyword evidence="2" id="KW-1185">Reference proteome</keyword>
<gene>
    <name evidence="1" type="ORF">SAMEA4364220_02085</name>
</gene>
<accession>A0A239U6H5</accession>
<sequence length="410" mass="46288">MLDLHNLLVCHHLLDDKTIEDFNKLMGGASVNKGKLAAQFIEQAEKLGLSGNIIKVYILYMLAHKNNCVSYAVESSGGKIGTSLYKAFCHDIDILSKLLVLKPSIVLGCEYLDDYEPTVKNVSAAFKTLEENLLTAKTVEEKADAFIEYYRTYGSGDMADYRAFRWSNSDEELVGIKYFEAMSLDELIGYEQQKQQLNDNTLAFVEGKPANNVLLVGARGTGKSSGVKAVVNSFFDKGLRLVQLTKDQLIALPIIMERLRTYSSKKFIIFLDDLSFEEFEVEYKYLKSAIEGGASAKPENVLIYATSNRRHLIKESYKNRGVDDDDMHRNDTLNETISLSDRFGLIINYLSPNQQEYLDIVDGLLRQHGVVLDKEELRIKAGAWAQEHSGRSGRIAQQFVTYYLGQIYNK</sequence>
<dbReference type="InterPro" id="IPR008533">
    <property type="entry name" value="DUF815"/>
</dbReference>
<name>A0A239U6H5_9FIRM</name>